<dbReference type="AlphaFoldDB" id="A0A967ECD5"/>
<comment type="caution">
    <text evidence="1">The sequence shown here is derived from an EMBL/GenBank/DDBJ whole genome shotgun (WGS) entry which is preliminary data.</text>
</comment>
<organism evidence="1 2">
    <name type="scientific">Pelagihabitans pacificus</name>
    <dbReference type="NCBI Taxonomy" id="2696054"/>
    <lineage>
        <taxon>Bacteria</taxon>
        <taxon>Pseudomonadati</taxon>
        <taxon>Bacteroidota</taxon>
        <taxon>Flavobacteriia</taxon>
        <taxon>Flavobacteriales</taxon>
        <taxon>Flavobacteriaceae</taxon>
        <taxon>Pelagihabitans</taxon>
    </lineage>
</organism>
<dbReference type="RefSeq" id="WP_152572663.1">
    <property type="nucleotide sequence ID" value="NZ_VIKU02000001.1"/>
</dbReference>
<name>A0A967ECD5_9FLAO</name>
<reference evidence="1" key="2">
    <citation type="submission" date="2020-03" db="EMBL/GenBank/DDBJ databases">
        <title>Flavobacteriaceae bacterium strain TP-CH-4, a member of the family Flavobacteriaceae isolated from a deep-sea seamount.</title>
        <authorList>
            <person name="Zhang D.-C."/>
        </authorList>
    </citation>
    <scope>NUCLEOTIDE SEQUENCE</scope>
    <source>
        <strain evidence="1">TP-CH-4</strain>
    </source>
</reference>
<dbReference type="EMBL" id="VIKU02000001">
    <property type="protein sequence ID" value="NHF58158.1"/>
    <property type="molecule type" value="Genomic_DNA"/>
</dbReference>
<accession>A0A967ECD5</accession>
<dbReference type="Proteomes" id="UP000707206">
    <property type="component" value="Unassembled WGS sequence"/>
</dbReference>
<protein>
    <recommendedName>
        <fullName evidence="3">Membrane metalloprotease</fullName>
    </recommendedName>
</protein>
<gene>
    <name evidence="1" type="ORF">FK220_002315</name>
</gene>
<reference evidence="1" key="1">
    <citation type="submission" date="2019-07" db="EMBL/GenBank/DDBJ databases">
        <authorList>
            <person name="De-Chao Zhang Q."/>
        </authorList>
    </citation>
    <scope>NUCLEOTIDE SEQUENCE</scope>
    <source>
        <strain evidence="1">TP-CH-4</strain>
    </source>
</reference>
<evidence type="ECO:0008006" key="3">
    <source>
        <dbReference type="Google" id="ProtNLM"/>
    </source>
</evidence>
<dbReference type="PROSITE" id="PS51257">
    <property type="entry name" value="PROKAR_LIPOPROTEIN"/>
    <property type="match status" value="1"/>
</dbReference>
<sequence>MKKNHFLILMSFVGVVFGCSNDDDPAPIETPVTIDKSANLLGSGDSANDLLSNDSFSKLLIEIAYVEGFRPTATAMDEFVDYLSTHTFKVDIEIDYLELPSPGEEDLTLQEIADLESENRTAYNDGETLAVYIYFADAPSVDDDEEEGLVTLGAVYRNTSMVIHEVTVRRLAARSLFISDSDVEGATVNHEFGHLFGLVNLGSDPVNDHEDTEAPNHCNVEGCLMRAELQFSPSSRAIAKTSKSGIDGLQSACSLSGESVLRMLEQNVSKGQAVAPDLDAECVLDLQANGGR</sequence>
<keyword evidence="2" id="KW-1185">Reference proteome</keyword>
<dbReference type="SUPFAM" id="SSF55486">
    <property type="entry name" value="Metalloproteases ('zincins'), catalytic domain"/>
    <property type="match status" value="1"/>
</dbReference>
<evidence type="ECO:0000313" key="2">
    <source>
        <dbReference type="Proteomes" id="UP000707206"/>
    </source>
</evidence>
<evidence type="ECO:0000313" key="1">
    <source>
        <dbReference type="EMBL" id="NHF58158.1"/>
    </source>
</evidence>
<proteinExistence type="predicted"/>